<keyword evidence="2" id="KW-1185">Reference proteome</keyword>
<accession>A0AAD6YGN8</accession>
<dbReference type="EMBL" id="JARJCW010000032">
    <property type="protein sequence ID" value="KAJ7208883.1"/>
    <property type="molecule type" value="Genomic_DNA"/>
</dbReference>
<reference evidence="1" key="1">
    <citation type="submission" date="2023-03" db="EMBL/GenBank/DDBJ databases">
        <title>Massive genome expansion in bonnet fungi (Mycena s.s.) driven by repeated elements and novel gene families across ecological guilds.</title>
        <authorList>
            <consortium name="Lawrence Berkeley National Laboratory"/>
            <person name="Harder C.B."/>
            <person name="Miyauchi S."/>
            <person name="Viragh M."/>
            <person name="Kuo A."/>
            <person name="Thoen E."/>
            <person name="Andreopoulos B."/>
            <person name="Lu D."/>
            <person name="Skrede I."/>
            <person name="Drula E."/>
            <person name="Henrissat B."/>
            <person name="Morin E."/>
            <person name="Kohler A."/>
            <person name="Barry K."/>
            <person name="LaButti K."/>
            <person name="Morin E."/>
            <person name="Salamov A."/>
            <person name="Lipzen A."/>
            <person name="Mereny Z."/>
            <person name="Hegedus B."/>
            <person name="Baldrian P."/>
            <person name="Stursova M."/>
            <person name="Weitz H."/>
            <person name="Taylor A."/>
            <person name="Grigoriev I.V."/>
            <person name="Nagy L.G."/>
            <person name="Martin F."/>
            <person name="Kauserud H."/>
        </authorList>
    </citation>
    <scope>NUCLEOTIDE SEQUENCE</scope>
    <source>
        <strain evidence="1">9144</strain>
    </source>
</reference>
<name>A0AAD6YGN8_9AGAR</name>
<dbReference type="AlphaFoldDB" id="A0AAD6YGN8"/>
<gene>
    <name evidence="1" type="ORF">GGX14DRAFT_395503</name>
</gene>
<evidence type="ECO:0000313" key="2">
    <source>
        <dbReference type="Proteomes" id="UP001219525"/>
    </source>
</evidence>
<sequence>MTTTTDDSDGGKARFSQVGVFKCPSGIPMDAFVEKCGEVMAAIIATPVGDKLLGLKIMSPDAKNNARLEQLGWTVDKTTVTTISEFASAEDFFVTSCRWRRQYAADPEVKQIFQKAQEAFGNETRLFVADVVRKQDDVASAWENAKFVRHYNAHFLAFMATQQRQAVLNVIAVAYETSRTGMTNGHAPLSGVLIWRDGHGH</sequence>
<evidence type="ECO:0000313" key="1">
    <source>
        <dbReference type="EMBL" id="KAJ7208883.1"/>
    </source>
</evidence>
<organism evidence="1 2">
    <name type="scientific">Mycena pura</name>
    <dbReference type="NCBI Taxonomy" id="153505"/>
    <lineage>
        <taxon>Eukaryota</taxon>
        <taxon>Fungi</taxon>
        <taxon>Dikarya</taxon>
        <taxon>Basidiomycota</taxon>
        <taxon>Agaricomycotina</taxon>
        <taxon>Agaricomycetes</taxon>
        <taxon>Agaricomycetidae</taxon>
        <taxon>Agaricales</taxon>
        <taxon>Marasmiineae</taxon>
        <taxon>Mycenaceae</taxon>
        <taxon>Mycena</taxon>
    </lineage>
</organism>
<protein>
    <submittedName>
        <fullName evidence="1">Uncharacterized protein</fullName>
    </submittedName>
</protein>
<dbReference type="Proteomes" id="UP001219525">
    <property type="component" value="Unassembled WGS sequence"/>
</dbReference>
<proteinExistence type="predicted"/>
<comment type="caution">
    <text evidence="1">The sequence shown here is derived from an EMBL/GenBank/DDBJ whole genome shotgun (WGS) entry which is preliminary data.</text>
</comment>